<dbReference type="SUPFAM" id="SSF53659">
    <property type="entry name" value="Isocitrate/Isopropylmalate dehydrogenase-like"/>
    <property type="match status" value="1"/>
</dbReference>
<protein>
    <recommendedName>
        <fullName evidence="15">3-isopropylmalate dehydrogenase</fullName>
        <ecNumber evidence="15">1.1.1.85</ecNumber>
    </recommendedName>
    <alternativeName>
        <fullName evidence="15">3-IPM-DH</fullName>
    </alternativeName>
    <alternativeName>
        <fullName evidence="15">Beta-IPM dehydrogenase</fullName>
        <shortName evidence="15">IMDH</shortName>
    </alternativeName>
</protein>
<gene>
    <name evidence="15 18" type="primary">leuB</name>
    <name evidence="18" type="ORF">EVA97_02845</name>
</gene>
<dbReference type="SMART" id="SM01329">
    <property type="entry name" value="Iso_dh"/>
    <property type="match status" value="1"/>
</dbReference>
<keyword evidence="15" id="KW-0464">Manganese</keyword>
<reference evidence="18 19" key="1">
    <citation type="submission" date="2019-02" db="EMBL/GenBank/DDBJ databases">
        <title>Prokaryotic population dynamics and viral predation in marine succession experiment using metagenomics: the confinement effect.</title>
        <authorList>
            <person name="Haro-Moreno J.M."/>
            <person name="Rodriguez-Valera F."/>
            <person name="Lopez-Perez M."/>
        </authorList>
    </citation>
    <scope>NUCLEOTIDE SEQUENCE [LARGE SCALE GENOMIC DNA]</scope>
    <source>
        <strain evidence="18">MED-G164</strain>
    </source>
</reference>
<comment type="pathway">
    <text evidence="4 15 16">Amino-acid biosynthesis; L-leucine biosynthesis; L-leucine from 3-methyl-2-oxobutanoate: step 3/4.</text>
</comment>
<keyword evidence="13 15" id="KW-0520">NAD</keyword>
<dbReference type="InterPro" id="IPR004429">
    <property type="entry name" value="Isopropylmalate_DH"/>
</dbReference>
<evidence type="ECO:0000256" key="7">
    <source>
        <dbReference type="ARBA" id="ARBA00022430"/>
    </source>
</evidence>
<evidence type="ECO:0000256" key="16">
    <source>
        <dbReference type="RuleBase" id="RU004445"/>
    </source>
</evidence>
<evidence type="ECO:0000256" key="8">
    <source>
        <dbReference type="ARBA" id="ARBA00022490"/>
    </source>
</evidence>
<feature type="site" description="Important for catalysis" evidence="15">
    <location>
        <position position="141"/>
    </location>
</feature>
<evidence type="ECO:0000256" key="11">
    <source>
        <dbReference type="ARBA" id="ARBA00022842"/>
    </source>
</evidence>
<feature type="site" description="Important for catalysis" evidence="15">
    <location>
        <position position="191"/>
    </location>
</feature>
<dbReference type="GO" id="GO:0003862">
    <property type="term" value="F:3-isopropylmalate dehydrogenase activity"/>
    <property type="evidence" value="ECO:0007669"/>
    <property type="project" value="UniProtKB-UniRule"/>
</dbReference>
<dbReference type="Gene3D" id="3.40.718.10">
    <property type="entry name" value="Isopropylmalate Dehydrogenase"/>
    <property type="match status" value="1"/>
</dbReference>
<keyword evidence="12 15" id="KW-0560">Oxidoreductase</keyword>
<keyword evidence="11 15" id="KW-0460">Magnesium</keyword>
<comment type="cofactor">
    <cofactor evidence="15 16">
        <name>Mg(2+)</name>
        <dbReference type="ChEBI" id="CHEBI:18420"/>
    </cofactor>
    <cofactor evidence="15 16">
        <name>Mn(2+)</name>
        <dbReference type="ChEBI" id="CHEBI:29035"/>
    </cofactor>
    <text evidence="15 16">Binds 1 Mg(2+) or Mn(2+) ion per subunit.</text>
</comment>
<dbReference type="InterPro" id="IPR019818">
    <property type="entry name" value="IsoCit/isopropylmalate_DH_CS"/>
</dbReference>
<dbReference type="PROSITE" id="PS00470">
    <property type="entry name" value="IDH_IMDH"/>
    <property type="match status" value="1"/>
</dbReference>
<feature type="binding site" evidence="15">
    <location>
        <position position="106"/>
    </location>
    <ligand>
        <name>substrate</name>
    </ligand>
</feature>
<evidence type="ECO:0000256" key="9">
    <source>
        <dbReference type="ARBA" id="ARBA00022605"/>
    </source>
</evidence>
<evidence type="ECO:0000256" key="6">
    <source>
        <dbReference type="ARBA" id="ARBA00011738"/>
    </source>
</evidence>
<feature type="binding site" evidence="15">
    <location>
        <position position="223"/>
    </location>
    <ligand>
        <name>substrate</name>
    </ligand>
</feature>
<evidence type="ECO:0000256" key="10">
    <source>
        <dbReference type="ARBA" id="ARBA00022723"/>
    </source>
</evidence>
<comment type="cofactor">
    <cofactor evidence="2">
        <name>Mn(2+)</name>
        <dbReference type="ChEBI" id="CHEBI:29035"/>
    </cofactor>
</comment>
<feature type="binding site" evidence="15">
    <location>
        <position position="96"/>
    </location>
    <ligand>
        <name>substrate</name>
    </ligand>
</feature>
<evidence type="ECO:0000313" key="18">
    <source>
        <dbReference type="EMBL" id="RZO28289.1"/>
    </source>
</evidence>
<evidence type="ECO:0000256" key="1">
    <source>
        <dbReference type="ARBA" id="ARBA00000624"/>
    </source>
</evidence>
<accession>A0A520N4J1</accession>
<comment type="function">
    <text evidence="15 16">Catalyzes the oxidation of 3-carboxy-2-hydroxy-4-methylpentanoate (3-isopropylmalate) to 3-carboxy-4-methyl-2-oxopentanoate. The product decarboxylates to 4-methyl-2 oxopentanoate.</text>
</comment>
<name>A0A520N4J1_9GAMM</name>
<organism evidence="18 19">
    <name type="scientific">SAR86 cluster bacterium</name>
    <dbReference type="NCBI Taxonomy" id="2030880"/>
    <lineage>
        <taxon>Bacteria</taxon>
        <taxon>Pseudomonadati</taxon>
        <taxon>Pseudomonadota</taxon>
        <taxon>Gammaproteobacteria</taxon>
        <taxon>SAR86 cluster</taxon>
    </lineage>
</organism>
<feature type="binding site" evidence="15">
    <location>
        <position position="223"/>
    </location>
    <ligand>
        <name>Mg(2+)</name>
        <dbReference type="ChEBI" id="CHEBI:18420"/>
    </ligand>
</feature>
<keyword evidence="8 15" id="KW-0963">Cytoplasm</keyword>
<evidence type="ECO:0000256" key="14">
    <source>
        <dbReference type="ARBA" id="ARBA00023304"/>
    </source>
</evidence>
<evidence type="ECO:0000256" key="3">
    <source>
        <dbReference type="ARBA" id="ARBA00004496"/>
    </source>
</evidence>
<dbReference type="Proteomes" id="UP000315283">
    <property type="component" value="Unassembled WGS sequence"/>
</dbReference>
<evidence type="ECO:0000256" key="2">
    <source>
        <dbReference type="ARBA" id="ARBA00001936"/>
    </source>
</evidence>
<comment type="caution">
    <text evidence="15">Lacks conserved residue(s) required for the propagation of feature annotation.</text>
</comment>
<dbReference type="GO" id="GO:0051287">
    <property type="term" value="F:NAD binding"/>
    <property type="evidence" value="ECO:0007669"/>
    <property type="project" value="InterPro"/>
</dbReference>
<keyword evidence="9 15" id="KW-0028">Amino-acid biosynthesis</keyword>
<keyword evidence="7 15" id="KW-0432">Leucine biosynthesis</keyword>
<evidence type="ECO:0000256" key="15">
    <source>
        <dbReference type="HAMAP-Rule" id="MF_01033"/>
    </source>
</evidence>
<keyword evidence="10 15" id="KW-0479">Metal-binding</keyword>
<evidence type="ECO:0000256" key="13">
    <source>
        <dbReference type="ARBA" id="ARBA00023027"/>
    </source>
</evidence>
<feature type="binding site" evidence="15">
    <location>
        <position position="247"/>
    </location>
    <ligand>
        <name>Mg(2+)</name>
        <dbReference type="ChEBI" id="CHEBI:18420"/>
    </ligand>
</feature>
<dbReference type="Pfam" id="PF00180">
    <property type="entry name" value="Iso_dh"/>
    <property type="match status" value="1"/>
</dbReference>
<comment type="catalytic activity">
    <reaction evidence="1 15 16">
        <text>(2R,3S)-3-isopropylmalate + NAD(+) = 4-methyl-2-oxopentanoate + CO2 + NADH</text>
        <dbReference type="Rhea" id="RHEA:32271"/>
        <dbReference type="ChEBI" id="CHEBI:16526"/>
        <dbReference type="ChEBI" id="CHEBI:17865"/>
        <dbReference type="ChEBI" id="CHEBI:35121"/>
        <dbReference type="ChEBI" id="CHEBI:57540"/>
        <dbReference type="ChEBI" id="CHEBI:57945"/>
        <dbReference type="EC" id="1.1.1.85"/>
    </reaction>
</comment>
<comment type="subunit">
    <text evidence="6 15 16">Homodimer.</text>
</comment>
<dbReference type="PANTHER" id="PTHR42979:SF1">
    <property type="entry name" value="3-ISOPROPYLMALATE DEHYDROGENASE"/>
    <property type="match status" value="1"/>
</dbReference>
<dbReference type="EMBL" id="SHBJ01000015">
    <property type="protein sequence ID" value="RZO28289.1"/>
    <property type="molecule type" value="Genomic_DNA"/>
</dbReference>
<sequence length="359" mass="39552">MNKSILILPGDGIGQEVTASATKVLEFLIEKYSLDFSVTSMDVGGTAYDKCGSPLPEKVLNAAKESDAILFGAVGGHEWDNLDWSVRPENALLTLRKELNLFANLRPAFLFNELSNASPLKKEIIENLDILIVRELTGGIYFGEPRGIVEDKEPNYAFNTMIYNEDEIRRIAKVAFESAQKRNGKLCSVEKANVLEVSKFWRSIVTEMSADYPDVELTHQLADNAAMQLVLNPNQFDVIVSSNLFGDILSDIAATLTGSIGMLPSASLNSSFKGMFEPCHGSAPDIAGKNLANPLAMISSLSMALRYSLNEEHISDKIDQAIKKFIQAGYRTIDISIDDDYLMTSDVAEKIIKIIKNDQ</sequence>
<dbReference type="AlphaFoldDB" id="A0A520N4J1"/>
<feature type="domain" description="Isopropylmalate dehydrogenase-like" evidence="17">
    <location>
        <begin position="4"/>
        <end position="351"/>
    </location>
</feature>
<evidence type="ECO:0000313" key="19">
    <source>
        <dbReference type="Proteomes" id="UP000315283"/>
    </source>
</evidence>
<dbReference type="GO" id="GO:0009098">
    <property type="term" value="P:L-leucine biosynthetic process"/>
    <property type="evidence" value="ECO:0007669"/>
    <property type="project" value="UniProtKB-UniRule"/>
</dbReference>
<dbReference type="HAMAP" id="MF_01033">
    <property type="entry name" value="LeuB_type1"/>
    <property type="match status" value="1"/>
</dbReference>
<dbReference type="UniPathway" id="UPA00048">
    <property type="reaction ID" value="UER00072"/>
</dbReference>
<dbReference type="InterPro" id="IPR024084">
    <property type="entry name" value="IsoPropMal-DH-like_dom"/>
</dbReference>
<feature type="binding site" evidence="15">
    <location>
        <position position="251"/>
    </location>
    <ligand>
        <name>Mg(2+)</name>
        <dbReference type="ChEBI" id="CHEBI:18420"/>
    </ligand>
</feature>
<dbReference type="NCBIfam" id="TIGR00169">
    <property type="entry name" value="leuB"/>
    <property type="match status" value="1"/>
</dbReference>
<comment type="caution">
    <text evidence="18">The sequence shown here is derived from an EMBL/GenBank/DDBJ whole genome shotgun (WGS) entry which is preliminary data.</text>
</comment>
<feature type="binding site" evidence="15">
    <location>
        <begin position="281"/>
        <end position="293"/>
    </location>
    <ligand>
        <name>NAD(+)</name>
        <dbReference type="ChEBI" id="CHEBI:57540"/>
    </ligand>
</feature>
<dbReference type="FunFam" id="3.40.718.10:FF:000028">
    <property type="entry name" value="3-isopropylmalate dehydrogenase"/>
    <property type="match status" value="1"/>
</dbReference>
<dbReference type="GO" id="GO:0005829">
    <property type="term" value="C:cytosol"/>
    <property type="evidence" value="ECO:0007669"/>
    <property type="project" value="TreeGrafter"/>
</dbReference>
<evidence type="ECO:0000256" key="12">
    <source>
        <dbReference type="ARBA" id="ARBA00023002"/>
    </source>
</evidence>
<comment type="subcellular location">
    <subcellularLocation>
        <location evidence="3 15">Cytoplasm</location>
    </subcellularLocation>
</comment>
<evidence type="ECO:0000256" key="4">
    <source>
        <dbReference type="ARBA" id="ARBA00004762"/>
    </source>
</evidence>
<feature type="binding site" evidence="15">
    <location>
        <position position="134"/>
    </location>
    <ligand>
        <name>substrate</name>
    </ligand>
</feature>
<proteinExistence type="inferred from homology"/>
<dbReference type="EC" id="1.1.1.85" evidence="15"/>
<dbReference type="GO" id="GO:0000287">
    <property type="term" value="F:magnesium ion binding"/>
    <property type="evidence" value="ECO:0007669"/>
    <property type="project" value="InterPro"/>
</dbReference>
<comment type="similarity">
    <text evidence="5 15">Belongs to the isocitrate and isopropylmalate dehydrogenases family. LeuB type 1 subfamily.</text>
</comment>
<evidence type="ECO:0000259" key="17">
    <source>
        <dbReference type="SMART" id="SM01329"/>
    </source>
</evidence>
<evidence type="ECO:0000256" key="5">
    <source>
        <dbReference type="ARBA" id="ARBA00008319"/>
    </source>
</evidence>
<keyword evidence="14 15" id="KW-0100">Branched-chain amino acid biosynthesis</keyword>
<dbReference type="PANTHER" id="PTHR42979">
    <property type="entry name" value="3-ISOPROPYLMALATE DEHYDROGENASE"/>
    <property type="match status" value="1"/>
</dbReference>